<organism evidence="2 3">
    <name type="scientific">Enterococcus hulanensis</name>
    <dbReference type="NCBI Taxonomy" id="2559929"/>
    <lineage>
        <taxon>Bacteria</taxon>
        <taxon>Bacillati</taxon>
        <taxon>Bacillota</taxon>
        <taxon>Bacilli</taxon>
        <taxon>Lactobacillales</taxon>
        <taxon>Enterococcaceae</taxon>
        <taxon>Enterococcus</taxon>
    </lineage>
</organism>
<dbReference type="Gene3D" id="3.40.50.720">
    <property type="entry name" value="NAD(P)-binding Rossmann-like Domain"/>
    <property type="match status" value="1"/>
</dbReference>
<dbReference type="InterPro" id="IPR051604">
    <property type="entry name" value="Ergot_Alk_Oxidoreductase"/>
</dbReference>
<dbReference type="InterPro" id="IPR036291">
    <property type="entry name" value="NAD(P)-bd_dom_sf"/>
</dbReference>
<evidence type="ECO:0000313" key="2">
    <source>
        <dbReference type="EMBL" id="MDT2598330.1"/>
    </source>
</evidence>
<name>A0ABU3ETZ3_9ENTE</name>
<dbReference type="Pfam" id="PF05368">
    <property type="entry name" value="NmrA"/>
    <property type="match status" value="1"/>
</dbReference>
<proteinExistence type="predicted"/>
<reference evidence="2 3" key="1">
    <citation type="submission" date="2023-03" db="EMBL/GenBank/DDBJ databases">
        <authorList>
            <person name="Shen W."/>
            <person name="Cai J."/>
        </authorList>
    </citation>
    <scope>NUCLEOTIDE SEQUENCE [LARGE SCALE GENOMIC DNA]</scope>
    <source>
        <strain evidence="2 3">D6-4</strain>
    </source>
</reference>
<dbReference type="PANTHER" id="PTHR43162:SF1">
    <property type="entry name" value="PRESTALK A DIFFERENTIATION PROTEIN A"/>
    <property type="match status" value="1"/>
</dbReference>
<dbReference type="RefSeq" id="WP_260456054.1">
    <property type="nucleotide sequence ID" value="NZ_JARPYF010000001.1"/>
</dbReference>
<evidence type="ECO:0000313" key="3">
    <source>
        <dbReference type="Proteomes" id="UP001252875"/>
    </source>
</evidence>
<sequence length="290" mass="33223">MESEMNEMILVTSAAGNTGRIMVQKLVEAGFDVLATDIDPRVKKLPGIKKAMVGDLTDFYFLDEVMEDATMVVYIPPLFSPEETLIGQKIIDKAIDYDIEHFIFVSVIHPNLTSLMQHIAKRDVEEQLIYKGMEIEFSYTILQPMHYMHNFDPQLVAKTNEYRIFYDLDSPVGYVATEDVAEVVIKILNDPEKHNKATYELVGTEAYTPNELVDMFNQITGKKAKAVFLFIDEFLNEIDATDLYVRAGFRHLAYAYTSWGLDGNTNVLTWLLGREPTSFEEYVKMKLNKK</sequence>
<dbReference type="PANTHER" id="PTHR43162">
    <property type="match status" value="1"/>
</dbReference>
<dbReference type="EMBL" id="JARPYI010000001">
    <property type="protein sequence ID" value="MDT2598330.1"/>
    <property type="molecule type" value="Genomic_DNA"/>
</dbReference>
<dbReference type="SUPFAM" id="SSF51735">
    <property type="entry name" value="NAD(P)-binding Rossmann-fold domains"/>
    <property type="match status" value="1"/>
</dbReference>
<accession>A0ABU3ETZ3</accession>
<keyword evidence="3" id="KW-1185">Reference proteome</keyword>
<comment type="caution">
    <text evidence="2">The sequence shown here is derived from an EMBL/GenBank/DDBJ whole genome shotgun (WGS) entry which is preliminary data.</text>
</comment>
<protein>
    <submittedName>
        <fullName evidence="2">NmrA family NAD(P)-binding protein</fullName>
    </submittedName>
</protein>
<feature type="domain" description="NmrA-like" evidence="1">
    <location>
        <begin position="6"/>
        <end position="282"/>
    </location>
</feature>
<evidence type="ECO:0000259" key="1">
    <source>
        <dbReference type="Pfam" id="PF05368"/>
    </source>
</evidence>
<dbReference type="Proteomes" id="UP001252875">
    <property type="component" value="Unassembled WGS sequence"/>
</dbReference>
<dbReference type="InterPro" id="IPR008030">
    <property type="entry name" value="NmrA-like"/>
</dbReference>
<gene>
    <name evidence="2" type="ORF">P7D85_01010</name>
</gene>